<dbReference type="Pfam" id="PF01266">
    <property type="entry name" value="DAO"/>
    <property type="match status" value="1"/>
</dbReference>
<dbReference type="EMBL" id="SLXQ01000002">
    <property type="protein sequence ID" value="TCP55021.1"/>
    <property type="molecule type" value="Genomic_DNA"/>
</dbReference>
<dbReference type="GO" id="GO:0005737">
    <property type="term" value="C:cytoplasm"/>
    <property type="evidence" value="ECO:0007669"/>
    <property type="project" value="TreeGrafter"/>
</dbReference>
<reference evidence="3 4" key="1">
    <citation type="submission" date="2019-03" db="EMBL/GenBank/DDBJ databases">
        <title>Genomic Encyclopedia of Type Strains, Phase IV (KMG-IV): sequencing the most valuable type-strain genomes for metagenomic binning, comparative biology and taxonomic classification.</title>
        <authorList>
            <person name="Goeker M."/>
        </authorList>
    </citation>
    <scope>NUCLEOTIDE SEQUENCE [LARGE SCALE GENOMIC DNA]</scope>
    <source>
        <strain evidence="3 4">DSM 45765</strain>
    </source>
</reference>
<evidence type="ECO:0000259" key="2">
    <source>
        <dbReference type="Pfam" id="PF01266"/>
    </source>
</evidence>
<gene>
    <name evidence="3" type="ORF">EV191_102233</name>
</gene>
<dbReference type="InterPro" id="IPR006076">
    <property type="entry name" value="FAD-dep_OxRdtase"/>
</dbReference>
<dbReference type="PANTHER" id="PTHR13847:SF287">
    <property type="entry name" value="FAD-DEPENDENT OXIDOREDUCTASE DOMAIN-CONTAINING PROTEIN 1"/>
    <property type="match status" value="1"/>
</dbReference>
<evidence type="ECO:0000313" key="4">
    <source>
        <dbReference type="Proteomes" id="UP000294911"/>
    </source>
</evidence>
<proteinExistence type="predicted"/>
<dbReference type="SUPFAM" id="SSF51905">
    <property type="entry name" value="FAD/NAD(P)-binding domain"/>
    <property type="match status" value="1"/>
</dbReference>
<dbReference type="GO" id="GO:0016491">
    <property type="term" value="F:oxidoreductase activity"/>
    <property type="evidence" value="ECO:0007669"/>
    <property type="project" value="UniProtKB-KW"/>
</dbReference>
<dbReference type="PANTHER" id="PTHR13847">
    <property type="entry name" value="SARCOSINE DEHYDROGENASE-RELATED"/>
    <property type="match status" value="1"/>
</dbReference>
<dbReference type="Gene3D" id="3.30.9.10">
    <property type="entry name" value="D-Amino Acid Oxidase, subunit A, domain 2"/>
    <property type="match status" value="1"/>
</dbReference>
<dbReference type="Gene3D" id="3.50.50.60">
    <property type="entry name" value="FAD/NAD(P)-binding domain"/>
    <property type="match status" value="1"/>
</dbReference>
<name>A0A4R2R615_9PSEU</name>
<organism evidence="3 4">
    <name type="scientific">Tamaricihabitans halophyticus</name>
    <dbReference type="NCBI Taxonomy" id="1262583"/>
    <lineage>
        <taxon>Bacteria</taxon>
        <taxon>Bacillati</taxon>
        <taxon>Actinomycetota</taxon>
        <taxon>Actinomycetes</taxon>
        <taxon>Pseudonocardiales</taxon>
        <taxon>Pseudonocardiaceae</taxon>
        <taxon>Tamaricihabitans</taxon>
    </lineage>
</organism>
<dbReference type="InterPro" id="IPR036188">
    <property type="entry name" value="FAD/NAD-bd_sf"/>
</dbReference>
<dbReference type="SUPFAM" id="SSF54373">
    <property type="entry name" value="FAD-linked reductases, C-terminal domain"/>
    <property type="match status" value="1"/>
</dbReference>
<evidence type="ECO:0000313" key="3">
    <source>
        <dbReference type="EMBL" id="TCP55021.1"/>
    </source>
</evidence>
<sequence>MPASPLPERAAVVILGGGVIGTSIAFHLAEAGVSDVLLLDRGELGAGSTCRAAGGVRAQFSDELNIALGARSLEAFQRFGQRPGQEIDLHQVGYLFLLSTSEQVTAFERDVALQNELGIPSRMLDVAEARRLSPLADSDGLLAAAYSPDDGHCTPESVVLGYATGARRRGATLRTGVTVLELDCDAERVRTVVTDGGVVAADTVICATGAWSAGIGQLAGFDLPVRPVRRQVMFTEPMPQLPSAVPFTIDFATSFYFHREGRGLMLGMSDPDQEPGFHLDYSPDWLPRLGAAIERRAPGLLDVGLKPGWAGLYEVTPDHNALIGRAEEPSNFLYATGFSGHGFLQAPAVGEVIRDLYLDREPVVDVGPLSASRFAAGATVRPETRIV</sequence>
<dbReference type="Proteomes" id="UP000294911">
    <property type="component" value="Unassembled WGS sequence"/>
</dbReference>
<keyword evidence="4" id="KW-1185">Reference proteome</keyword>
<feature type="domain" description="FAD dependent oxidoreductase" evidence="2">
    <location>
        <begin position="12"/>
        <end position="356"/>
    </location>
</feature>
<protein>
    <submittedName>
        <fullName evidence="3">Sarcosine oxidase subunit beta</fullName>
    </submittedName>
</protein>
<accession>A0A4R2R615</accession>
<evidence type="ECO:0000256" key="1">
    <source>
        <dbReference type="ARBA" id="ARBA00023002"/>
    </source>
</evidence>
<dbReference type="AlphaFoldDB" id="A0A4R2R615"/>
<comment type="caution">
    <text evidence="3">The sequence shown here is derived from an EMBL/GenBank/DDBJ whole genome shotgun (WGS) entry which is preliminary data.</text>
</comment>
<dbReference type="RefSeq" id="WP_207894460.1">
    <property type="nucleotide sequence ID" value="NZ_SLXQ01000002.1"/>
</dbReference>
<keyword evidence="1" id="KW-0560">Oxidoreductase</keyword>